<evidence type="ECO:0000259" key="2">
    <source>
        <dbReference type="PROSITE" id="PS50164"/>
    </source>
</evidence>
<keyword evidence="4" id="KW-1185">Reference proteome</keyword>
<accession>A0A370GTC4</accession>
<dbReference type="PROSITE" id="PS50164">
    <property type="entry name" value="GIY_YIG"/>
    <property type="match status" value="1"/>
</dbReference>
<dbReference type="GO" id="GO:0004519">
    <property type="term" value="F:endonuclease activity"/>
    <property type="evidence" value="ECO:0007669"/>
    <property type="project" value="UniProtKB-KW"/>
</dbReference>
<dbReference type="EMBL" id="QQAX01000004">
    <property type="protein sequence ID" value="RDI46942.1"/>
    <property type="molecule type" value="Genomic_DNA"/>
</dbReference>
<dbReference type="SUPFAM" id="SSF82771">
    <property type="entry name" value="GIY-YIG endonuclease"/>
    <property type="match status" value="1"/>
</dbReference>
<keyword evidence="3" id="KW-0255">Endonuclease</keyword>
<organism evidence="3 4">
    <name type="scientific">Aquicella lusitana</name>
    <dbReference type="NCBI Taxonomy" id="254246"/>
    <lineage>
        <taxon>Bacteria</taxon>
        <taxon>Pseudomonadati</taxon>
        <taxon>Pseudomonadota</taxon>
        <taxon>Gammaproteobacteria</taxon>
        <taxon>Legionellales</taxon>
        <taxon>Coxiellaceae</taxon>
        <taxon>Aquicella</taxon>
    </lineage>
</organism>
<protein>
    <submittedName>
        <fullName evidence="3">Putative endonuclease</fullName>
    </submittedName>
</protein>
<dbReference type="Gene3D" id="3.40.1440.10">
    <property type="entry name" value="GIY-YIG endonuclease"/>
    <property type="match status" value="1"/>
</dbReference>
<gene>
    <name evidence="3" type="ORF">C8D86_10465</name>
</gene>
<sequence length="97" mass="11907">MKEYKYYVYILTSERNGVFYVGVTNNLTRCIYEHKAELVPGFTKKYDVKMLVYYEDFEDISEAIRREKIIKKWKRKFKVDAIERANPQWKDLYFDLI</sequence>
<dbReference type="Proteomes" id="UP000254720">
    <property type="component" value="Unassembled WGS sequence"/>
</dbReference>
<dbReference type="InterPro" id="IPR000305">
    <property type="entry name" value="GIY-YIG_endonuc"/>
</dbReference>
<dbReference type="OrthoDB" id="9807770at2"/>
<dbReference type="Pfam" id="PF01541">
    <property type="entry name" value="GIY-YIG"/>
    <property type="match status" value="1"/>
</dbReference>
<dbReference type="InterPro" id="IPR035901">
    <property type="entry name" value="GIY-YIG_endonuc_sf"/>
</dbReference>
<dbReference type="InterPro" id="IPR050190">
    <property type="entry name" value="UPF0213_domain"/>
</dbReference>
<evidence type="ECO:0000256" key="1">
    <source>
        <dbReference type="ARBA" id="ARBA00007435"/>
    </source>
</evidence>
<feature type="domain" description="GIY-YIG" evidence="2">
    <location>
        <begin position="4"/>
        <end position="80"/>
    </location>
</feature>
<evidence type="ECO:0000313" key="3">
    <source>
        <dbReference type="EMBL" id="RDI46942.1"/>
    </source>
</evidence>
<dbReference type="PANTHER" id="PTHR34477:SF5">
    <property type="entry name" value="BSL5627 PROTEIN"/>
    <property type="match status" value="1"/>
</dbReference>
<dbReference type="CDD" id="cd10448">
    <property type="entry name" value="GIY-YIG_unchar_3"/>
    <property type="match status" value="1"/>
</dbReference>
<evidence type="ECO:0000313" key="4">
    <source>
        <dbReference type="Proteomes" id="UP000254720"/>
    </source>
</evidence>
<dbReference type="PANTHER" id="PTHR34477">
    <property type="entry name" value="UPF0213 PROTEIN YHBQ"/>
    <property type="match status" value="1"/>
</dbReference>
<dbReference type="RefSeq" id="WP_114833709.1">
    <property type="nucleotide sequence ID" value="NZ_LR699114.1"/>
</dbReference>
<comment type="caution">
    <text evidence="3">The sequence shown here is derived from an EMBL/GenBank/DDBJ whole genome shotgun (WGS) entry which is preliminary data.</text>
</comment>
<dbReference type="AlphaFoldDB" id="A0A370GTC4"/>
<reference evidence="3 4" key="1">
    <citation type="submission" date="2018-07" db="EMBL/GenBank/DDBJ databases">
        <title>Genomic Encyclopedia of Type Strains, Phase IV (KMG-IV): sequencing the most valuable type-strain genomes for metagenomic binning, comparative biology and taxonomic classification.</title>
        <authorList>
            <person name="Goeker M."/>
        </authorList>
    </citation>
    <scope>NUCLEOTIDE SEQUENCE [LARGE SCALE GENOMIC DNA]</scope>
    <source>
        <strain evidence="3 4">DSM 16500</strain>
    </source>
</reference>
<proteinExistence type="inferred from homology"/>
<comment type="similarity">
    <text evidence="1">Belongs to the UPF0213 family.</text>
</comment>
<keyword evidence="3" id="KW-0378">Hydrolase</keyword>
<keyword evidence="3" id="KW-0540">Nuclease</keyword>
<name>A0A370GTC4_9COXI</name>